<dbReference type="GeneID" id="27361424"/>
<dbReference type="HOGENOM" id="CLU_2015286_0_0_1"/>
<dbReference type="EMBL" id="KN847341">
    <property type="protein sequence ID" value="KIW38379.1"/>
    <property type="molecule type" value="Genomic_DNA"/>
</dbReference>
<gene>
    <name evidence="1" type="ORF">PV06_09350</name>
</gene>
<dbReference type="VEuPathDB" id="FungiDB:PV06_09350"/>
<dbReference type="RefSeq" id="XP_016258595.1">
    <property type="nucleotide sequence ID" value="XM_016410788.1"/>
</dbReference>
<evidence type="ECO:0000313" key="2">
    <source>
        <dbReference type="Proteomes" id="UP000053342"/>
    </source>
</evidence>
<accession>A0A0D2DRM7</accession>
<proteinExistence type="predicted"/>
<reference evidence="1 2" key="1">
    <citation type="submission" date="2015-01" db="EMBL/GenBank/DDBJ databases">
        <title>The Genome Sequence of Exophiala oligosperma CBS72588.</title>
        <authorList>
            <consortium name="The Broad Institute Genomics Platform"/>
            <person name="Cuomo C."/>
            <person name="de Hoog S."/>
            <person name="Gorbushina A."/>
            <person name="Stielow B."/>
            <person name="Teixiera M."/>
            <person name="Abouelleil A."/>
            <person name="Chapman S.B."/>
            <person name="Priest M."/>
            <person name="Young S.K."/>
            <person name="Wortman J."/>
            <person name="Nusbaum C."/>
            <person name="Birren B."/>
        </authorList>
    </citation>
    <scope>NUCLEOTIDE SEQUENCE [LARGE SCALE GENOMIC DNA]</scope>
    <source>
        <strain evidence="1 2">CBS 72588</strain>
    </source>
</reference>
<dbReference type="AlphaFoldDB" id="A0A0D2DRM7"/>
<dbReference type="Proteomes" id="UP000053342">
    <property type="component" value="Unassembled WGS sequence"/>
</dbReference>
<organism evidence="1 2">
    <name type="scientific">Exophiala oligosperma</name>
    <dbReference type="NCBI Taxonomy" id="215243"/>
    <lineage>
        <taxon>Eukaryota</taxon>
        <taxon>Fungi</taxon>
        <taxon>Dikarya</taxon>
        <taxon>Ascomycota</taxon>
        <taxon>Pezizomycotina</taxon>
        <taxon>Eurotiomycetes</taxon>
        <taxon>Chaetothyriomycetidae</taxon>
        <taxon>Chaetothyriales</taxon>
        <taxon>Herpotrichiellaceae</taxon>
        <taxon>Exophiala</taxon>
    </lineage>
</organism>
<evidence type="ECO:0000313" key="1">
    <source>
        <dbReference type="EMBL" id="KIW38379.1"/>
    </source>
</evidence>
<keyword evidence="2" id="KW-1185">Reference proteome</keyword>
<name>A0A0D2DRM7_9EURO</name>
<sequence length="123" mass="13780">MNMLTGMAPRLRAVLVPTTPPVRCRGQEGLYSRLTMRAVQSFFPTNSSTSFLGDSPILCVPSKMWVYMTVNPASTKSHEASRVVSSSWGMSKGGWPWCRQWILRTTDHIQPSLVRLPTIRPSN</sequence>
<protein>
    <submittedName>
        <fullName evidence="1">Uncharacterized protein</fullName>
    </submittedName>
</protein>